<accession>A0A9N9FQK1</accession>
<proteinExistence type="inferred from homology"/>
<keyword evidence="6 17" id="KW-0812">Transmembrane</keyword>
<evidence type="ECO:0000256" key="5">
    <source>
        <dbReference type="ARBA" id="ARBA00022679"/>
    </source>
</evidence>
<dbReference type="CDD" id="cd04190">
    <property type="entry name" value="Chitin_synth_C"/>
    <property type="match status" value="1"/>
</dbReference>
<feature type="compositionally biased region" description="Polar residues" evidence="16">
    <location>
        <begin position="759"/>
        <end position="773"/>
    </location>
</feature>
<feature type="transmembrane region" description="Helical" evidence="17">
    <location>
        <begin position="866"/>
        <end position="882"/>
    </location>
</feature>
<dbReference type="SUPFAM" id="SSF109715">
    <property type="entry name" value="DEK C-terminal domain"/>
    <property type="match status" value="1"/>
</dbReference>
<evidence type="ECO:0000256" key="11">
    <source>
        <dbReference type="ARBA" id="ARBA00023136"/>
    </source>
</evidence>
<dbReference type="SMART" id="SM00242">
    <property type="entry name" value="MYSc"/>
    <property type="match status" value="1"/>
</dbReference>
<dbReference type="SUPFAM" id="SSF52540">
    <property type="entry name" value="P-loop containing nucleoside triphosphate hydrolases"/>
    <property type="match status" value="1"/>
</dbReference>
<keyword evidence="14 15" id="KW-0009">Actin-binding</keyword>
<keyword evidence="11 17" id="KW-0472">Membrane</keyword>
<dbReference type="OrthoDB" id="370884at2759"/>
<feature type="domain" description="DEK-C" evidence="20">
    <location>
        <begin position="1810"/>
        <end position="1865"/>
    </location>
</feature>
<feature type="transmembrane region" description="Helical" evidence="17">
    <location>
        <begin position="903"/>
        <end position="925"/>
    </location>
</feature>
<dbReference type="PROSITE" id="PS50255">
    <property type="entry name" value="CYTOCHROME_B5_2"/>
    <property type="match status" value="1"/>
</dbReference>
<comment type="subcellular location">
    <subcellularLocation>
        <location evidence="1">Cell membrane</location>
        <topology evidence="1">Multi-pass membrane protein</topology>
    </subcellularLocation>
</comment>
<dbReference type="Gene3D" id="1.20.58.530">
    <property type="match status" value="1"/>
</dbReference>
<dbReference type="Gene3D" id="1.10.10.60">
    <property type="entry name" value="Homeodomain-like"/>
    <property type="match status" value="1"/>
</dbReference>
<evidence type="ECO:0000259" key="19">
    <source>
        <dbReference type="PROSITE" id="PS51456"/>
    </source>
</evidence>
<dbReference type="Proteomes" id="UP000789759">
    <property type="component" value="Unassembled WGS sequence"/>
</dbReference>
<dbReference type="InterPro" id="IPR029044">
    <property type="entry name" value="Nucleotide-diphossugar_trans"/>
</dbReference>
<dbReference type="Pfam" id="PF00173">
    <property type="entry name" value="Cyt-b5"/>
    <property type="match status" value="1"/>
</dbReference>
<dbReference type="PANTHER" id="PTHR22914">
    <property type="entry name" value="CHITIN SYNTHASE"/>
    <property type="match status" value="1"/>
</dbReference>
<dbReference type="InterPro" id="IPR001199">
    <property type="entry name" value="Cyt_B5-like_heme/steroid-bd"/>
</dbReference>
<evidence type="ECO:0000256" key="10">
    <source>
        <dbReference type="ARBA" id="ARBA00023123"/>
    </source>
</evidence>
<feature type="domain" description="Myosin motor" evidence="19">
    <location>
        <begin position="12"/>
        <end position="733"/>
    </location>
</feature>
<keyword evidence="10 15" id="KW-0518">Myosin</keyword>
<dbReference type="SUPFAM" id="SSF55856">
    <property type="entry name" value="Cytochrome b5-like heme/steroid binding domain"/>
    <property type="match status" value="1"/>
</dbReference>
<dbReference type="EMBL" id="CAJVQA010002552">
    <property type="protein sequence ID" value="CAG8550649.1"/>
    <property type="molecule type" value="Genomic_DNA"/>
</dbReference>
<dbReference type="InterPro" id="IPR036037">
    <property type="entry name" value="MYSc_Myo17"/>
</dbReference>
<dbReference type="PROSITE" id="PS51998">
    <property type="entry name" value="DEK_C"/>
    <property type="match status" value="1"/>
</dbReference>
<dbReference type="EC" id="2.4.1.16" evidence="2"/>
<comment type="caution">
    <text evidence="21">The sequence shown here is derived from an EMBL/GenBank/DDBJ whole genome shotgun (WGS) entry which is preliminary data.</text>
</comment>
<dbReference type="InterPro" id="IPR001609">
    <property type="entry name" value="Myosin_head_motor_dom-like"/>
</dbReference>
<feature type="region of interest" description="Disordered" evidence="16">
    <location>
        <begin position="575"/>
        <end position="597"/>
    </location>
</feature>
<dbReference type="SMART" id="SM01117">
    <property type="entry name" value="Cyt-b5"/>
    <property type="match status" value="2"/>
</dbReference>
<evidence type="ECO:0000256" key="9">
    <source>
        <dbReference type="ARBA" id="ARBA00022989"/>
    </source>
</evidence>
<dbReference type="FunFam" id="1.10.10.820:FF:000001">
    <property type="entry name" value="Myosin heavy chain"/>
    <property type="match status" value="1"/>
</dbReference>
<dbReference type="InterPro" id="IPR036400">
    <property type="entry name" value="Cyt_B5-like_heme/steroid_sf"/>
</dbReference>
<dbReference type="Pfam" id="PF03142">
    <property type="entry name" value="Chitin_synth_2"/>
    <property type="match status" value="1"/>
</dbReference>
<evidence type="ECO:0000256" key="6">
    <source>
        <dbReference type="ARBA" id="ARBA00022692"/>
    </source>
</evidence>
<keyword evidence="9 17" id="KW-1133">Transmembrane helix</keyword>
<keyword evidence="5" id="KW-0808">Transferase</keyword>
<dbReference type="InterPro" id="IPR004835">
    <property type="entry name" value="Chitin_synth"/>
</dbReference>
<keyword evidence="12 15" id="KW-0505">Motor protein</keyword>
<feature type="transmembrane region" description="Helical" evidence="17">
    <location>
        <begin position="1588"/>
        <end position="1609"/>
    </location>
</feature>
<dbReference type="GO" id="GO:0006031">
    <property type="term" value="P:chitin biosynthetic process"/>
    <property type="evidence" value="ECO:0007669"/>
    <property type="project" value="TreeGrafter"/>
</dbReference>
<evidence type="ECO:0000256" key="13">
    <source>
        <dbReference type="ARBA" id="ARBA00023180"/>
    </source>
</evidence>
<dbReference type="CDD" id="cd14879">
    <property type="entry name" value="MYSc_Myo17"/>
    <property type="match status" value="1"/>
</dbReference>
<keyword evidence="3" id="KW-1003">Cell membrane</keyword>
<evidence type="ECO:0000313" key="21">
    <source>
        <dbReference type="EMBL" id="CAG8550649.1"/>
    </source>
</evidence>
<dbReference type="GO" id="GO:0003779">
    <property type="term" value="F:actin binding"/>
    <property type="evidence" value="ECO:0007669"/>
    <property type="project" value="UniProtKB-KW"/>
</dbReference>
<feature type="compositionally biased region" description="Basic and acidic residues" evidence="16">
    <location>
        <begin position="1763"/>
        <end position="1774"/>
    </location>
</feature>
<evidence type="ECO:0000256" key="8">
    <source>
        <dbReference type="ARBA" id="ARBA00022840"/>
    </source>
</evidence>
<evidence type="ECO:0000256" key="12">
    <source>
        <dbReference type="ARBA" id="ARBA00023175"/>
    </source>
</evidence>
<gene>
    <name evidence="21" type="ORF">CPELLU_LOCUS4735</name>
</gene>
<evidence type="ECO:0000256" key="14">
    <source>
        <dbReference type="ARBA" id="ARBA00023203"/>
    </source>
</evidence>
<dbReference type="Pfam" id="PF08766">
    <property type="entry name" value="DEK_C"/>
    <property type="match status" value="1"/>
</dbReference>
<evidence type="ECO:0000256" key="3">
    <source>
        <dbReference type="ARBA" id="ARBA00022475"/>
    </source>
</evidence>
<dbReference type="GO" id="GO:0005886">
    <property type="term" value="C:plasma membrane"/>
    <property type="evidence" value="ECO:0007669"/>
    <property type="project" value="UniProtKB-SubCell"/>
</dbReference>
<reference evidence="21" key="1">
    <citation type="submission" date="2021-06" db="EMBL/GenBank/DDBJ databases">
        <authorList>
            <person name="Kallberg Y."/>
            <person name="Tangrot J."/>
            <person name="Rosling A."/>
        </authorList>
    </citation>
    <scope>NUCLEOTIDE SEQUENCE</scope>
    <source>
        <strain evidence="21">FL966</strain>
    </source>
</reference>
<feature type="region of interest" description="Actin-binding" evidence="15">
    <location>
        <begin position="611"/>
        <end position="633"/>
    </location>
</feature>
<keyword evidence="4" id="KW-0328">Glycosyltransferase</keyword>
<dbReference type="Gene3D" id="1.20.120.720">
    <property type="entry name" value="Myosin VI head, motor domain, U50 subdomain"/>
    <property type="match status" value="1"/>
</dbReference>
<dbReference type="InterPro" id="IPR036961">
    <property type="entry name" value="Kinesin_motor_dom_sf"/>
</dbReference>
<dbReference type="SUPFAM" id="SSF53448">
    <property type="entry name" value="Nucleotide-diphospho-sugar transferases"/>
    <property type="match status" value="1"/>
</dbReference>
<feature type="transmembrane region" description="Helical" evidence="17">
    <location>
        <begin position="1616"/>
        <end position="1639"/>
    </location>
</feature>
<dbReference type="GO" id="GO:0030428">
    <property type="term" value="C:cell septum"/>
    <property type="evidence" value="ECO:0007669"/>
    <property type="project" value="TreeGrafter"/>
</dbReference>
<feature type="domain" description="Cytochrome b5 heme-binding" evidence="18">
    <location>
        <begin position="929"/>
        <end position="1014"/>
    </location>
</feature>
<feature type="transmembrane region" description="Helical" evidence="17">
    <location>
        <begin position="1166"/>
        <end position="1185"/>
    </location>
</feature>
<dbReference type="GO" id="GO:0005524">
    <property type="term" value="F:ATP binding"/>
    <property type="evidence" value="ECO:0007669"/>
    <property type="project" value="UniProtKB-UniRule"/>
</dbReference>
<dbReference type="GO" id="GO:0003774">
    <property type="term" value="F:cytoskeletal motor activity"/>
    <property type="evidence" value="ECO:0007669"/>
    <property type="project" value="UniProtKB-UniRule"/>
</dbReference>
<feature type="region of interest" description="Disordered" evidence="16">
    <location>
        <begin position="738"/>
        <end position="807"/>
    </location>
</feature>
<dbReference type="InterPro" id="IPR027417">
    <property type="entry name" value="P-loop_NTPase"/>
</dbReference>
<feature type="binding site" evidence="15">
    <location>
        <begin position="112"/>
        <end position="119"/>
    </location>
    <ligand>
        <name>ATP</name>
        <dbReference type="ChEBI" id="CHEBI:30616"/>
    </ligand>
</feature>
<evidence type="ECO:0000259" key="18">
    <source>
        <dbReference type="PROSITE" id="PS50255"/>
    </source>
</evidence>
<sequence length="1868" mass="211718">MGKKKNSSSSSEEKSDLCNIQNISQDSITATIRDRYQHDFIYTRLNCSALVAVNPYKKLPIFNDSTVQEYVTDYKDTSGQSTSLPPHAFQIVSHSYLHMRRTGQDQSIILNGESGSGKSETRKLLVKQLIALSAHHKKASRVQIQVPCSEFILDSFGNAKTCSNNNASRFGKYTELQFNERGKLIGAKTLDYLLEKNRVSNVPSNERNFHVFYYLIAGASQEEKAHLHLTEIPNYRYLNVAKGSRSSIEDVDNFNELKQALKSLGFHKKHVAQMFQLLASILHLGNIQFVQDSNKQNETASIKNLDVLNLVADFLGLDPRSLENVLTYKTKLIKKEMCTIFLDADAASIQRDDFAKALYSLLFSWIVEYINTKLCQDDFANFIGILDLIGFQNLQSNSLDQFCVNFANEKIFNFTLNQIFEARKEEFQSEGINFSDLPYPNNKECLRMIAKPSTGLISIMSDQANKANRKTDQTMLDTFNKKYSEHDSFIPTGKSLNSLPTFGIRHFAGQVTYDSSGFLEKNIDNLGADFVSLFRSSEGSISSSNQFITGLFTDKTVATESHPRNDDTIVAAQQSVKPMRAPSMRRKKDQSTSDSSKPKVACVATQISSALDELCETLEETLSWYIFCIRPNDAQLPNNFNQNVVQNQVKSLGLPEIAKTLKTNYTIGMLHLDFLERYSNVLDSIGLDQYKNPKAKCDAIANGFGWNTEDMAVGYNKTYLSEKVWRHLEDMLRRLDNEEKRKKKSDKKGISLMHDNGQNDDAMSQASYPSNQELYAGPRRLSPPRNFDQQSFYSGDDNRSNYSDDYFQDESHSQYGESVSYGSDVYAPSHNMFGGLDARKTLPEKDPIPEEEPEEPRKVTAARKKWVFLTWLLTWWIPPCFLKWCGGMKRKDIQMAWREKVALCFIIFLISCAVIFFIAVLGLLICPRVYIYTDEEVSEHSFDKSPDNVYVSIRGEVYSLNNFAPRHIPTLVDQKSILTYGGTDATKLFPVQVSALCSGVDPRVTFDYNLGTNADPNAKYHDFRYFTDDYRPDWYFEEILLKMRAQYLVGQKGVPPQSVKDMAVVGKKQVAILYDHVYDLTSYVMNGRGALGPGGANVTDNVNKDFMNDMIVGLFTSSSGLDISKKFDALPLSKDVKSDQLTCLRNLFYIGRVDHRNSPQCLFSNYVLVAFSGALVAVILFKFLAALQLGARREPEEHDKFVICQVPCYTESEESMRKTLDSLAVLRYDDKRKLLFIICDGMIVGTGNDRPTPRIVLDILGVDPNMDPEPLSFLSLGDGVKQHNMGKVYSGLYECSGHVVPYLVVVKVGKPSERSRPGNRGKRDSQMILMKFLNKVHFNSEMTPLELEMYHQIKNVIGVNPSFYEYILMVDADTEVMPDSLNRLVSAFMHDTKVMGLCGETTLSNEKDSWVTMIQVYEYYISHHLSKAFESLFGSVTCLPGCFCMYRVRTPDTHKPLLISNQVIEDYSENFVDTLHKKNLLSLGEDRYLTTLMMKHFSNYKMTFVPDAQCKTTAPDQWSVLLSQRRRWINSTVHNLMELVFLPQLCGFCCFSMRFVVMIDLFATLIMPATVAYLCYLIVQVIRDPTTIPILSLVLLAAVYGLQAVIFILRRKWEHVGWMIVYILAMPVFSFYLPVYAFWHFDDFSWGNTRVVVGDKGKKTMISDEGKFDPKVIPKKKWSDYEQELWEVNTQGSHDSSHTRVSDRSYHSNRSKKLGSAPGSQAGSVYGDYHDERGGMKSRSRSPAPPFIDENARAASPYLGGDVRSRSRHGDSTSHRGSTLLRVDNDLSGSRPSSLIEAGYYGSSIIDSGFPSDDEILQEIRNILSVANLMTVTKKQVRDDLSSFFGMDMSSKKEYINNCIELILQGKL</sequence>
<keyword evidence="22" id="KW-1185">Reference proteome</keyword>
<dbReference type="PROSITE" id="PS51456">
    <property type="entry name" value="MYOSIN_MOTOR"/>
    <property type="match status" value="1"/>
</dbReference>
<keyword evidence="7 15" id="KW-0547">Nucleotide-binding</keyword>
<evidence type="ECO:0000256" key="17">
    <source>
        <dbReference type="SAM" id="Phobius"/>
    </source>
</evidence>
<evidence type="ECO:0000313" key="22">
    <source>
        <dbReference type="Proteomes" id="UP000789759"/>
    </source>
</evidence>
<dbReference type="Gene3D" id="3.40.850.10">
    <property type="entry name" value="Kinesin motor domain"/>
    <property type="match status" value="1"/>
</dbReference>
<evidence type="ECO:0000256" key="15">
    <source>
        <dbReference type="PROSITE-ProRule" id="PRU00782"/>
    </source>
</evidence>
<organism evidence="21 22">
    <name type="scientific">Cetraspora pellucida</name>
    <dbReference type="NCBI Taxonomy" id="1433469"/>
    <lineage>
        <taxon>Eukaryota</taxon>
        <taxon>Fungi</taxon>
        <taxon>Fungi incertae sedis</taxon>
        <taxon>Mucoromycota</taxon>
        <taxon>Glomeromycotina</taxon>
        <taxon>Glomeromycetes</taxon>
        <taxon>Diversisporales</taxon>
        <taxon>Gigasporaceae</taxon>
        <taxon>Cetraspora</taxon>
    </lineage>
</organism>
<dbReference type="Gene3D" id="3.90.550.10">
    <property type="entry name" value="Spore Coat Polysaccharide Biosynthesis Protein SpsA, Chain A"/>
    <property type="match status" value="1"/>
</dbReference>
<keyword evidence="13" id="KW-0325">Glycoprotein</keyword>
<evidence type="ECO:0000256" key="7">
    <source>
        <dbReference type="ARBA" id="ARBA00022741"/>
    </source>
</evidence>
<feature type="transmembrane region" description="Helical" evidence="17">
    <location>
        <begin position="1561"/>
        <end position="1582"/>
    </location>
</feature>
<dbReference type="GO" id="GO:0031505">
    <property type="term" value="P:fungal-type cell wall organization"/>
    <property type="evidence" value="ECO:0007669"/>
    <property type="project" value="TreeGrafter"/>
</dbReference>
<dbReference type="Gene3D" id="1.10.10.820">
    <property type="match status" value="1"/>
</dbReference>
<dbReference type="GO" id="GO:0004100">
    <property type="term" value="F:chitin synthase activity"/>
    <property type="evidence" value="ECO:0007669"/>
    <property type="project" value="UniProtKB-EC"/>
</dbReference>
<protein>
    <recommendedName>
        <fullName evidence="2">chitin synthase</fullName>
        <ecNumber evidence="2">2.4.1.16</ecNumber>
    </recommendedName>
</protein>
<dbReference type="Pfam" id="PF00063">
    <property type="entry name" value="Myosin_head"/>
    <property type="match status" value="1"/>
</dbReference>
<evidence type="ECO:0000259" key="20">
    <source>
        <dbReference type="PROSITE" id="PS51998"/>
    </source>
</evidence>
<feature type="compositionally biased region" description="Basic and acidic residues" evidence="16">
    <location>
        <begin position="1695"/>
        <end position="1706"/>
    </location>
</feature>
<dbReference type="InterPro" id="IPR014876">
    <property type="entry name" value="DEK_C"/>
</dbReference>
<comment type="similarity">
    <text evidence="15">Belongs to the TRAFAC class myosin-kinesin ATPase superfamily. Myosin family.</text>
</comment>
<dbReference type="GO" id="GO:0016459">
    <property type="term" value="C:myosin complex"/>
    <property type="evidence" value="ECO:0007669"/>
    <property type="project" value="UniProtKB-KW"/>
</dbReference>
<evidence type="ECO:0000256" key="1">
    <source>
        <dbReference type="ARBA" id="ARBA00004651"/>
    </source>
</evidence>
<evidence type="ECO:0000256" key="16">
    <source>
        <dbReference type="SAM" id="MobiDB-lite"/>
    </source>
</evidence>
<dbReference type="PRINTS" id="PR00193">
    <property type="entry name" value="MYOSINHEAVY"/>
</dbReference>
<dbReference type="Gene3D" id="3.10.120.10">
    <property type="entry name" value="Cytochrome b5-like heme/steroid binding domain"/>
    <property type="match status" value="1"/>
</dbReference>
<evidence type="ECO:0000256" key="2">
    <source>
        <dbReference type="ARBA" id="ARBA00012543"/>
    </source>
</evidence>
<dbReference type="PANTHER" id="PTHR22914:SF45">
    <property type="entry name" value="CHITIN SYNTHASE"/>
    <property type="match status" value="1"/>
</dbReference>
<evidence type="ECO:0000256" key="4">
    <source>
        <dbReference type="ARBA" id="ARBA00022676"/>
    </source>
</evidence>
<feature type="region of interest" description="Disordered" evidence="16">
    <location>
        <begin position="1689"/>
        <end position="1784"/>
    </location>
</feature>
<name>A0A9N9FQK1_9GLOM</name>
<keyword evidence="8 15" id="KW-0067">ATP-binding</keyword>